<evidence type="ECO:0000256" key="1">
    <source>
        <dbReference type="ARBA" id="ARBA00004651"/>
    </source>
</evidence>
<feature type="transmembrane region" description="Helical" evidence="6">
    <location>
        <begin position="114"/>
        <end position="133"/>
    </location>
</feature>
<dbReference type="InterPro" id="IPR017039">
    <property type="entry name" value="Virul_fac_BrkB"/>
</dbReference>
<feature type="transmembrane region" description="Helical" evidence="6">
    <location>
        <begin position="205"/>
        <end position="222"/>
    </location>
</feature>
<dbReference type="Pfam" id="PF03631">
    <property type="entry name" value="Virul_fac_BrkB"/>
    <property type="match status" value="1"/>
</dbReference>
<evidence type="ECO:0000256" key="2">
    <source>
        <dbReference type="ARBA" id="ARBA00022475"/>
    </source>
</evidence>
<name>A0AB39UW67_9GAMM</name>
<keyword evidence="5 6" id="KW-0472">Membrane</keyword>
<comment type="subcellular location">
    <subcellularLocation>
        <location evidence="1">Cell membrane</location>
        <topology evidence="1">Multi-pass membrane protein</topology>
    </subcellularLocation>
</comment>
<gene>
    <name evidence="7" type="ORF">AAIA72_16110</name>
</gene>
<dbReference type="Gene3D" id="1.10.10.10">
    <property type="entry name" value="Winged helix-like DNA-binding domain superfamily/Winged helix DNA-binding domain"/>
    <property type="match status" value="1"/>
</dbReference>
<evidence type="ECO:0000313" key="7">
    <source>
        <dbReference type="EMBL" id="XDT72298.1"/>
    </source>
</evidence>
<reference evidence="7" key="1">
    <citation type="submission" date="2024-05" db="EMBL/GenBank/DDBJ databases">
        <title>Genome sequencing of novel strain.</title>
        <authorList>
            <person name="Ganbat D."/>
            <person name="Ganbat S."/>
            <person name="Lee S.-J."/>
        </authorList>
    </citation>
    <scope>NUCLEOTIDE SEQUENCE</scope>
    <source>
        <strain evidence="7">SMD15-11</strain>
    </source>
</reference>
<keyword evidence="2" id="KW-1003">Cell membrane</keyword>
<sequence length="464" mass="51038">MSVEVLKQRLDYWLWEKPRSAMTAGEMRLRQVARVLYAVIRDATTGRLTLHAMGLVYTTLLSIVPLLALSFSVLKAMGAHKQLEPLLYSFFEPFGDQGVEIVQNILSFVDNMKVGVLGSVGLGMLIYTVISLVQKVERSFNEIWHVSRLRPFAQRFSSYLSVIVIGPVLVVSALGATATLVSSAFVKELIAIEPFGWAFSVLTRMMPYLMIIGLFTFVYVFIPNARVRLRHALTGGLIAGILWQTTGYGFTTFVVNSSKYEAIYSGFAVGILLLIWLYLSWLILLLGASISYYAQNVTQITPMDRQEAPPALLQRAGWLLLHRVAQQVDSTGGGVSFTELEAALALPPEEVQFLVRLLMDARILASVDASDEALILARSPDKVQLMELYDIINGQALSHPTGQMPCPDVDALTSAIHEAVRDRLGTATLADWVRGSVRFELKPGLPPLSLDDDTATDKAAGGEA</sequence>
<dbReference type="GO" id="GO:0005886">
    <property type="term" value="C:plasma membrane"/>
    <property type="evidence" value="ECO:0007669"/>
    <property type="project" value="UniProtKB-SubCell"/>
</dbReference>
<dbReference type="InterPro" id="IPR036388">
    <property type="entry name" value="WH-like_DNA-bd_sf"/>
</dbReference>
<dbReference type="RefSeq" id="WP_369601309.1">
    <property type="nucleotide sequence ID" value="NZ_CP154858.1"/>
</dbReference>
<feature type="transmembrane region" description="Helical" evidence="6">
    <location>
        <begin position="262"/>
        <end position="286"/>
    </location>
</feature>
<dbReference type="KEGG" id="tcd:AAIA72_16110"/>
<dbReference type="PANTHER" id="PTHR30213">
    <property type="entry name" value="INNER MEMBRANE PROTEIN YHJD"/>
    <property type="match status" value="1"/>
</dbReference>
<feature type="transmembrane region" description="Helical" evidence="6">
    <location>
        <begin position="229"/>
        <end position="250"/>
    </location>
</feature>
<protein>
    <submittedName>
        <fullName evidence="7">YihY/virulence factor BrkB family protein</fullName>
    </submittedName>
</protein>
<organism evidence="7">
    <name type="scientific">Thermohahella caldifontis</name>
    <dbReference type="NCBI Taxonomy" id="3142973"/>
    <lineage>
        <taxon>Bacteria</taxon>
        <taxon>Pseudomonadati</taxon>
        <taxon>Pseudomonadota</taxon>
        <taxon>Gammaproteobacteria</taxon>
        <taxon>Oceanospirillales</taxon>
        <taxon>Hahellaceae</taxon>
        <taxon>Thermohahella</taxon>
    </lineage>
</organism>
<dbReference type="AlphaFoldDB" id="A0AB39UW67"/>
<evidence type="ECO:0000256" key="6">
    <source>
        <dbReference type="SAM" id="Phobius"/>
    </source>
</evidence>
<keyword evidence="4 6" id="KW-1133">Transmembrane helix</keyword>
<keyword evidence="3 6" id="KW-0812">Transmembrane</keyword>
<dbReference type="NCBIfam" id="TIGR00765">
    <property type="entry name" value="yihY_not_rbn"/>
    <property type="match status" value="1"/>
</dbReference>
<evidence type="ECO:0000256" key="3">
    <source>
        <dbReference type="ARBA" id="ARBA00022692"/>
    </source>
</evidence>
<feature type="transmembrane region" description="Helical" evidence="6">
    <location>
        <begin position="55"/>
        <end position="74"/>
    </location>
</feature>
<accession>A0AB39UW67</accession>
<feature type="transmembrane region" description="Helical" evidence="6">
    <location>
        <begin position="158"/>
        <end position="185"/>
    </location>
</feature>
<proteinExistence type="predicted"/>
<dbReference type="PANTHER" id="PTHR30213:SF0">
    <property type="entry name" value="UPF0761 MEMBRANE PROTEIN YIHY"/>
    <property type="match status" value="1"/>
</dbReference>
<dbReference type="EMBL" id="CP154858">
    <property type="protein sequence ID" value="XDT72298.1"/>
    <property type="molecule type" value="Genomic_DNA"/>
</dbReference>
<evidence type="ECO:0000256" key="5">
    <source>
        <dbReference type="ARBA" id="ARBA00023136"/>
    </source>
</evidence>
<evidence type="ECO:0000256" key="4">
    <source>
        <dbReference type="ARBA" id="ARBA00022989"/>
    </source>
</evidence>